<dbReference type="EMBL" id="CM055092">
    <property type="protein sequence ID" value="KAJ7569511.1"/>
    <property type="molecule type" value="Genomic_DNA"/>
</dbReference>
<comment type="caution">
    <text evidence="1">The sequence shown here is derived from an EMBL/GenBank/DDBJ whole genome shotgun (WGS) entry which is preliminary data.</text>
</comment>
<protein>
    <submittedName>
        <fullName evidence="1">Uncharacterized protein</fullName>
    </submittedName>
</protein>
<gene>
    <name evidence="1" type="ORF">O6H91_01G081700</name>
</gene>
<name>A0ACC2ESV1_DIPCM</name>
<proteinExistence type="predicted"/>
<sequence length="120" mass="14364">MYEICLKKLCFKYKSLYHTSKIACSHLLNELFIFIQLMTMRILNLRFFLNLNEEPILPDLLYLTGMCYSPYLRHLGWQPRSVLVGLVVYIFFLAHVLYHILVPLLFSSCSYVFYFSLLHR</sequence>
<organism evidence="1 2">
    <name type="scientific">Diphasiastrum complanatum</name>
    <name type="common">Issler's clubmoss</name>
    <name type="synonym">Lycopodium complanatum</name>
    <dbReference type="NCBI Taxonomy" id="34168"/>
    <lineage>
        <taxon>Eukaryota</taxon>
        <taxon>Viridiplantae</taxon>
        <taxon>Streptophyta</taxon>
        <taxon>Embryophyta</taxon>
        <taxon>Tracheophyta</taxon>
        <taxon>Lycopodiopsida</taxon>
        <taxon>Lycopodiales</taxon>
        <taxon>Lycopodiaceae</taxon>
        <taxon>Lycopodioideae</taxon>
        <taxon>Diphasiastrum</taxon>
    </lineage>
</organism>
<dbReference type="Proteomes" id="UP001162992">
    <property type="component" value="Chromosome 1"/>
</dbReference>
<keyword evidence="2" id="KW-1185">Reference proteome</keyword>
<evidence type="ECO:0000313" key="1">
    <source>
        <dbReference type="EMBL" id="KAJ7569511.1"/>
    </source>
</evidence>
<evidence type="ECO:0000313" key="2">
    <source>
        <dbReference type="Proteomes" id="UP001162992"/>
    </source>
</evidence>
<reference evidence="2" key="1">
    <citation type="journal article" date="2024" name="Proc. Natl. Acad. Sci. U.S.A.">
        <title>Extraordinary preservation of gene collinearity over three hundred million years revealed in homosporous lycophytes.</title>
        <authorList>
            <person name="Li C."/>
            <person name="Wickell D."/>
            <person name="Kuo L.Y."/>
            <person name="Chen X."/>
            <person name="Nie B."/>
            <person name="Liao X."/>
            <person name="Peng D."/>
            <person name="Ji J."/>
            <person name="Jenkins J."/>
            <person name="Williams M."/>
            <person name="Shu S."/>
            <person name="Plott C."/>
            <person name="Barry K."/>
            <person name="Rajasekar S."/>
            <person name="Grimwood J."/>
            <person name="Han X."/>
            <person name="Sun S."/>
            <person name="Hou Z."/>
            <person name="He W."/>
            <person name="Dai G."/>
            <person name="Sun C."/>
            <person name="Schmutz J."/>
            <person name="Leebens-Mack J.H."/>
            <person name="Li F.W."/>
            <person name="Wang L."/>
        </authorList>
    </citation>
    <scope>NUCLEOTIDE SEQUENCE [LARGE SCALE GENOMIC DNA]</scope>
    <source>
        <strain evidence="2">cv. PW_Plant_1</strain>
    </source>
</reference>
<accession>A0ACC2ESV1</accession>